<dbReference type="Proteomes" id="UP000595140">
    <property type="component" value="Unassembled WGS sequence"/>
</dbReference>
<gene>
    <name evidence="2" type="ORF">CCAM_LOCUS15639</name>
</gene>
<protein>
    <submittedName>
        <fullName evidence="2">Uncharacterized protein</fullName>
    </submittedName>
</protein>
<dbReference type="Gene3D" id="3.90.190.10">
    <property type="entry name" value="Protein tyrosine phosphatase superfamily"/>
    <property type="match status" value="1"/>
</dbReference>
<dbReference type="OrthoDB" id="10252009at2759"/>
<dbReference type="AlphaFoldDB" id="A0A484LC20"/>
<keyword evidence="1" id="KW-0472">Membrane</keyword>
<keyword evidence="3" id="KW-1185">Reference proteome</keyword>
<sequence>MERHEALLPVMQKIAYLKRDSIPCKIEEGLYLGSVGAAMNRSTLKSLNITHVLMVANSLSPPFPSDFVYKVIGGMTFSLYFMSFSTFSSFGFYYWTCSHQKWITASCH</sequence>
<dbReference type="InterPro" id="IPR029021">
    <property type="entry name" value="Prot-tyrosine_phosphatase-like"/>
</dbReference>
<feature type="transmembrane region" description="Helical" evidence="1">
    <location>
        <begin position="67"/>
        <end position="95"/>
    </location>
</feature>
<organism evidence="2 3">
    <name type="scientific">Cuscuta campestris</name>
    <dbReference type="NCBI Taxonomy" id="132261"/>
    <lineage>
        <taxon>Eukaryota</taxon>
        <taxon>Viridiplantae</taxon>
        <taxon>Streptophyta</taxon>
        <taxon>Embryophyta</taxon>
        <taxon>Tracheophyta</taxon>
        <taxon>Spermatophyta</taxon>
        <taxon>Magnoliopsida</taxon>
        <taxon>eudicotyledons</taxon>
        <taxon>Gunneridae</taxon>
        <taxon>Pentapetalae</taxon>
        <taxon>asterids</taxon>
        <taxon>lamiids</taxon>
        <taxon>Solanales</taxon>
        <taxon>Convolvulaceae</taxon>
        <taxon>Cuscuteae</taxon>
        <taxon>Cuscuta</taxon>
        <taxon>Cuscuta subgen. Grammica</taxon>
        <taxon>Cuscuta sect. Cleistogrammica</taxon>
    </lineage>
</organism>
<evidence type="ECO:0000313" key="2">
    <source>
        <dbReference type="EMBL" id="VFQ73863.1"/>
    </source>
</evidence>
<reference evidence="2 3" key="1">
    <citation type="submission" date="2018-04" db="EMBL/GenBank/DDBJ databases">
        <authorList>
            <person name="Vogel A."/>
        </authorList>
    </citation>
    <scope>NUCLEOTIDE SEQUENCE [LARGE SCALE GENOMIC DNA]</scope>
</reference>
<keyword evidence="1" id="KW-1133">Transmembrane helix</keyword>
<dbReference type="CDD" id="cd14498">
    <property type="entry name" value="DSP"/>
    <property type="match status" value="1"/>
</dbReference>
<keyword evidence="1" id="KW-0812">Transmembrane</keyword>
<dbReference type="SUPFAM" id="SSF52799">
    <property type="entry name" value="(Phosphotyrosine protein) phosphatases II"/>
    <property type="match status" value="1"/>
</dbReference>
<accession>A0A484LC20</accession>
<evidence type="ECO:0000313" key="3">
    <source>
        <dbReference type="Proteomes" id="UP000595140"/>
    </source>
</evidence>
<dbReference type="EMBL" id="OOIL02001273">
    <property type="protein sequence ID" value="VFQ73863.1"/>
    <property type="molecule type" value="Genomic_DNA"/>
</dbReference>
<evidence type="ECO:0000256" key="1">
    <source>
        <dbReference type="SAM" id="Phobius"/>
    </source>
</evidence>
<proteinExistence type="predicted"/>
<name>A0A484LC20_9ASTE</name>